<dbReference type="GO" id="GO:0160139">
    <property type="term" value="F:23S rRNA pseudouridine(2605) synthase activity"/>
    <property type="evidence" value="ECO:0007669"/>
    <property type="project" value="UniProtKB-EC"/>
</dbReference>
<evidence type="ECO:0000259" key="10">
    <source>
        <dbReference type="SMART" id="SM00363"/>
    </source>
</evidence>
<proteinExistence type="inferred from homology"/>
<keyword evidence="4 8" id="KW-0413">Isomerase</keyword>
<dbReference type="SUPFAM" id="SSF55174">
    <property type="entry name" value="Alpha-L RNA-binding motif"/>
    <property type="match status" value="1"/>
</dbReference>
<organism evidence="11 12">
    <name type="scientific">Rivihabitans pingtungensis</name>
    <dbReference type="NCBI Taxonomy" id="1054498"/>
    <lineage>
        <taxon>Bacteria</taxon>
        <taxon>Pseudomonadati</taxon>
        <taxon>Pseudomonadota</taxon>
        <taxon>Betaproteobacteria</taxon>
        <taxon>Neisseriales</taxon>
        <taxon>Aquaspirillaceae</taxon>
        <taxon>Rivihabitans</taxon>
    </lineage>
</organism>
<dbReference type="InterPro" id="IPR020103">
    <property type="entry name" value="PsdUridine_synth_cat_dom_sf"/>
</dbReference>
<evidence type="ECO:0000256" key="6">
    <source>
        <dbReference type="ARBA" id="ARBA00037383"/>
    </source>
</evidence>
<dbReference type="Gene3D" id="3.30.70.580">
    <property type="entry name" value="Pseudouridine synthase I, catalytic domain, N-terminal subdomain"/>
    <property type="match status" value="1"/>
</dbReference>
<accession>A0A318KTP8</accession>
<feature type="domain" description="RNA-binding S4" evidence="10">
    <location>
        <begin position="136"/>
        <end position="190"/>
    </location>
</feature>
<comment type="function">
    <text evidence="6">Responsible for synthesis of pseudouridine from uracil-2605 in 23S ribosomal RNA.</text>
</comment>
<feature type="compositionally biased region" description="Low complexity" evidence="9">
    <location>
        <begin position="59"/>
        <end position="72"/>
    </location>
</feature>
<evidence type="ECO:0000313" key="12">
    <source>
        <dbReference type="Proteomes" id="UP000247555"/>
    </source>
</evidence>
<comment type="catalytic activity">
    <reaction evidence="5">
        <text>uridine(2605) in 23S rRNA = pseudouridine(2605) in 23S rRNA</text>
        <dbReference type="Rhea" id="RHEA:42520"/>
        <dbReference type="Rhea" id="RHEA-COMP:10095"/>
        <dbReference type="Rhea" id="RHEA-COMP:10096"/>
        <dbReference type="ChEBI" id="CHEBI:65314"/>
        <dbReference type="ChEBI" id="CHEBI:65315"/>
        <dbReference type="EC" id="5.4.99.22"/>
    </reaction>
</comment>
<dbReference type="NCBIfam" id="NF007976">
    <property type="entry name" value="PRK10700.1"/>
    <property type="match status" value="1"/>
</dbReference>
<reference evidence="11 12" key="1">
    <citation type="submission" date="2018-05" db="EMBL/GenBank/DDBJ databases">
        <title>Genomic Encyclopedia of Type Strains, Phase IV (KMG-IV): sequencing the most valuable type-strain genomes for metagenomic binning, comparative biology and taxonomic classification.</title>
        <authorList>
            <person name="Goeker M."/>
        </authorList>
    </citation>
    <scope>NUCLEOTIDE SEQUENCE [LARGE SCALE GENOMIC DNA]</scope>
    <source>
        <strain evidence="11 12">DSM 29661</strain>
    </source>
</reference>
<dbReference type="PROSITE" id="PS50889">
    <property type="entry name" value="S4"/>
    <property type="match status" value="1"/>
</dbReference>
<dbReference type="PANTHER" id="PTHR47683">
    <property type="entry name" value="PSEUDOURIDINE SYNTHASE FAMILY PROTEIN-RELATED"/>
    <property type="match status" value="1"/>
</dbReference>
<dbReference type="Gene3D" id="3.10.290.10">
    <property type="entry name" value="RNA-binding S4 domain"/>
    <property type="match status" value="1"/>
</dbReference>
<evidence type="ECO:0000256" key="3">
    <source>
        <dbReference type="ARBA" id="ARBA00022884"/>
    </source>
</evidence>
<dbReference type="InterPro" id="IPR050343">
    <property type="entry name" value="RsuA_PseudoU_synthase"/>
</dbReference>
<dbReference type="InterPro" id="IPR002942">
    <property type="entry name" value="S4_RNA-bd"/>
</dbReference>
<evidence type="ECO:0000256" key="4">
    <source>
        <dbReference type="ARBA" id="ARBA00023235"/>
    </source>
</evidence>
<evidence type="ECO:0000256" key="5">
    <source>
        <dbReference type="ARBA" id="ARBA00036944"/>
    </source>
</evidence>
<dbReference type="InterPro" id="IPR042092">
    <property type="entry name" value="PsdUridine_s_RsuA/RluB/E/F_cat"/>
</dbReference>
<dbReference type="CDD" id="cd00165">
    <property type="entry name" value="S4"/>
    <property type="match status" value="1"/>
</dbReference>
<protein>
    <recommendedName>
        <fullName evidence="8">Pseudouridine synthase</fullName>
        <ecNumber evidence="8">5.4.99.-</ecNumber>
    </recommendedName>
</protein>
<dbReference type="NCBIfam" id="TIGR00093">
    <property type="entry name" value="pseudouridine synthase"/>
    <property type="match status" value="1"/>
</dbReference>
<gene>
    <name evidence="11" type="ORF">DFR34_10279</name>
</gene>
<dbReference type="Pfam" id="PF00849">
    <property type="entry name" value="PseudoU_synth_2"/>
    <property type="match status" value="1"/>
</dbReference>
<name>A0A318KTP8_9NEIS</name>
<dbReference type="OrthoDB" id="9807213at2"/>
<dbReference type="EC" id="5.4.99.-" evidence="8"/>
<evidence type="ECO:0000256" key="1">
    <source>
        <dbReference type="ARBA" id="ARBA00008348"/>
    </source>
</evidence>
<evidence type="ECO:0000256" key="7">
    <source>
        <dbReference type="PROSITE-ProRule" id="PRU00182"/>
    </source>
</evidence>
<evidence type="ECO:0000256" key="9">
    <source>
        <dbReference type="SAM" id="MobiDB-lite"/>
    </source>
</evidence>
<dbReference type="GO" id="GO:0005829">
    <property type="term" value="C:cytosol"/>
    <property type="evidence" value="ECO:0007669"/>
    <property type="project" value="UniProtKB-ARBA"/>
</dbReference>
<dbReference type="InterPro" id="IPR000748">
    <property type="entry name" value="PsdUridine_synth_RsuA/RluB/E/F"/>
</dbReference>
<comment type="caution">
    <text evidence="11">The sequence shown here is derived from an EMBL/GenBank/DDBJ whole genome shotgun (WGS) entry which is preliminary data.</text>
</comment>
<feature type="compositionally biased region" description="Basic residues" evidence="9">
    <location>
        <begin position="102"/>
        <end position="113"/>
    </location>
</feature>
<dbReference type="GO" id="GO:0003723">
    <property type="term" value="F:RNA binding"/>
    <property type="evidence" value="ECO:0007669"/>
    <property type="project" value="UniProtKB-KW"/>
</dbReference>
<dbReference type="FunFam" id="3.30.70.1560:FF:000001">
    <property type="entry name" value="Pseudouridine synthase"/>
    <property type="match status" value="1"/>
</dbReference>
<dbReference type="InterPro" id="IPR020094">
    <property type="entry name" value="TruA/RsuA/RluB/E/F_N"/>
</dbReference>
<sequence>MSKAKPSNAGGARQPVSRTRRDQPQAPRTPKGAQGRSLPRHPADEFTTRKPRTPLTGKPAPQGASAPPGARRPVADGAQAQDGVSQTPRPPRAGKPSGPKVQRARKMAQRHGSQKAEKISRELRDKRVDVSHITEIRLQKALAQTGIGSRRDMEELIAAGQVEVNGKVAELGCKITPDDKVRVQGKAVYIKWPDRLPRIIIYHKQEGELVTRDDPEGRVTVFERLPQTRSSKWVAVGRLDLNTSGLLVLTTSGELANRMMHPSFEVEREYAVRTLGELTPEQMQQATRGVELDDGPAHFQHISEQGGEGANHWYKVILREGRNREVRRLFEHFGLTVSRLIRVRFGSLHLPTRLKRGQFHELDEAEVLLVLKWAGLGLTGQQKP</sequence>
<dbReference type="PROSITE" id="PS01149">
    <property type="entry name" value="PSI_RSU"/>
    <property type="match status" value="1"/>
</dbReference>
<dbReference type="GO" id="GO:0000455">
    <property type="term" value="P:enzyme-directed rRNA pseudouridine synthesis"/>
    <property type="evidence" value="ECO:0007669"/>
    <property type="project" value="UniProtKB-ARBA"/>
</dbReference>
<feature type="region of interest" description="Disordered" evidence="9">
    <location>
        <begin position="1"/>
        <end position="123"/>
    </location>
</feature>
<dbReference type="InterPro" id="IPR006145">
    <property type="entry name" value="PsdUridine_synth_RsuA/RluA"/>
</dbReference>
<dbReference type="FunFam" id="3.10.290.10:FF:000003">
    <property type="entry name" value="Pseudouridine synthase"/>
    <property type="match status" value="1"/>
</dbReference>
<dbReference type="PANTHER" id="PTHR47683:SF3">
    <property type="entry name" value="RIBOSOMAL LARGE SUBUNIT PSEUDOURIDINE SYNTHASE B"/>
    <property type="match status" value="1"/>
</dbReference>
<keyword evidence="2" id="KW-0698">rRNA processing</keyword>
<evidence type="ECO:0000313" key="11">
    <source>
        <dbReference type="EMBL" id="PXX81244.1"/>
    </source>
</evidence>
<evidence type="ECO:0000256" key="2">
    <source>
        <dbReference type="ARBA" id="ARBA00022552"/>
    </source>
</evidence>
<dbReference type="SUPFAM" id="SSF55120">
    <property type="entry name" value="Pseudouridine synthase"/>
    <property type="match status" value="1"/>
</dbReference>
<dbReference type="Pfam" id="PF01479">
    <property type="entry name" value="S4"/>
    <property type="match status" value="1"/>
</dbReference>
<dbReference type="EMBL" id="QJKI01000002">
    <property type="protein sequence ID" value="PXX81244.1"/>
    <property type="molecule type" value="Genomic_DNA"/>
</dbReference>
<dbReference type="AlphaFoldDB" id="A0A318KTP8"/>
<dbReference type="Gene3D" id="3.30.70.1560">
    <property type="entry name" value="Alpha-L RNA-binding motif"/>
    <property type="match status" value="1"/>
</dbReference>
<comment type="similarity">
    <text evidence="1 8">Belongs to the pseudouridine synthase RsuA family.</text>
</comment>
<keyword evidence="3 7" id="KW-0694">RNA-binding</keyword>
<dbReference type="Proteomes" id="UP000247555">
    <property type="component" value="Unassembled WGS sequence"/>
</dbReference>
<feature type="compositionally biased region" description="Basic and acidic residues" evidence="9">
    <location>
        <begin position="114"/>
        <end position="123"/>
    </location>
</feature>
<dbReference type="SMART" id="SM00363">
    <property type="entry name" value="S4"/>
    <property type="match status" value="1"/>
</dbReference>
<dbReference type="FunFam" id="3.30.70.580:FF:000009">
    <property type="entry name" value="Pseudouridine synthase"/>
    <property type="match status" value="1"/>
</dbReference>
<keyword evidence="12" id="KW-1185">Reference proteome</keyword>
<dbReference type="CDD" id="cd02556">
    <property type="entry name" value="PseudoU_synth_RluB"/>
    <property type="match status" value="1"/>
</dbReference>
<evidence type="ECO:0000256" key="8">
    <source>
        <dbReference type="RuleBase" id="RU003887"/>
    </source>
</evidence>
<dbReference type="InterPro" id="IPR018496">
    <property type="entry name" value="PsdUridine_synth_RsuA/RluB_CS"/>
</dbReference>
<dbReference type="RefSeq" id="WP_110389556.1">
    <property type="nucleotide sequence ID" value="NZ_DAIPEO010000293.1"/>
</dbReference>
<dbReference type="InterPro" id="IPR036986">
    <property type="entry name" value="S4_RNA-bd_sf"/>
</dbReference>